<feature type="region of interest" description="Disordered" evidence="1">
    <location>
        <begin position="1"/>
        <end position="87"/>
    </location>
</feature>
<sequence length="144" mass="15340">MGAPGGPHGSLVVPQETLGVPCPDRERKRGTLDTVRASPAGWGEQCLDRSLQQRPRVPRKQSSQSTSVGLRYQRPAGTPTASKAALNRVPPSIFHPEALSTCTPLPPTELHLRQSVWPATTRGGFGRNVGMTGGCDIAMAPPRL</sequence>
<dbReference type="EMBL" id="JANPWB010000010">
    <property type="protein sequence ID" value="KAJ1145847.1"/>
    <property type="molecule type" value="Genomic_DNA"/>
</dbReference>
<dbReference type="Proteomes" id="UP001066276">
    <property type="component" value="Chromosome 6"/>
</dbReference>
<gene>
    <name evidence="2" type="ORF">NDU88_012130</name>
</gene>
<name>A0AAV7R2E3_PLEWA</name>
<comment type="caution">
    <text evidence="2">The sequence shown here is derived from an EMBL/GenBank/DDBJ whole genome shotgun (WGS) entry which is preliminary data.</text>
</comment>
<accession>A0AAV7R2E3</accession>
<reference evidence="2" key="1">
    <citation type="journal article" date="2022" name="bioRxiv">
        <title>Sequencing and chromosome-scale assembly of the giantPleurodeles waltlgenome.</title>
        <authorList>
            <person name="Brown T."/>
            <person name="Elewa A."/>
            <person name="Iarovenko S."/>
            <person name="Subramanian E."/>
            <person name="Araus A.J."/>
            <person name="Petzold A."/>
            <person name="Susuki M."/>
            <person name="Suzuki K.-i.T."/>
            <person name="Hayashi T."/>
            <person name="Toyoda A."/>
            <person name="Oliveira C."/>
            <person name="Osipova E."/>
            <person name="Leigh N.D."/>
            <person name="Simon A."/>
            <person name="Yun M.H."/>
        </authorList>
    </citation>
    <scope>NUCLEOTIDE SEQUENCE</scope>
    <source>
        <strain evidence="2">20211129_DDA</strain>
        <tissue evidence="2">Liver</tissue>
    </source>
</reference>
<keyword evidence="3" id="KW-1185">Reference proteome</keyword>
<evidence type="ECO:0000256" key="1">
    <source>
        <dbReference type="SAM" id="MobiDB-lite"/>
    </source>
</evidence>
<evidence type="ECO:0000313" key="2">
    <source>
        <dbReference type="EMBL" id="KAJ1145847.1"/>
    </source>
</evidence>
<evidence type="ECO:0000313" key="3">
    <source>
        <dbReference type="Proteomes" id="UP001066276"/>
    </source>
</evidence>
<proteinExistence type="predicted"/>
<protein>
    <submittedName>
        <fullName evidence="2">Uncharacterized protein</fullName>
    </submittedName>
</protein>
<dbReference type="AlphaFoldDB" id="A0AAV7R2E3"/>
<organism evidence="2 3">
    <name type="scientific">Pleurodeles waltl</name>
    <name type="common">Iberian ribbed newt</name>
    <dbReference type="NCBI Taxonomy" id="8319"/>
    <lineage>
        <taxon>Eukaryota</taxon>
        <taxon>Metazoa</taxon>
        <taxon>Chordata</taxon>
        <taxon>Craniata</taxon>
        <taxon>Vertebrata</taxon>
        <taxon>Euteleostomi</taxon>
        <taxon>Amphibia</taxon>
        <taxon>Batrachia</taxon>
        <taxon>Caudata</taxon>
        <taxon>Salamandroidea</taxon>
        <taxon>Salamandridae</taxon>
        <taxon>Pleurodelinae</taxon>
        <taxon>Pleurodeles</taxon>
    </lineage>
</organism>